<sequence>MSEEALVDHIFVRPEPQVQDYVGVRNPKTTAQLLEVLAKFEERCSCKKMQGLRNSDNVERRGWNERSMSTDDVRRMNWKNSEVLHRPTHDRNDYSSVSQTVGRAPLGGRDTPARGARAY</sequence>
<dbReference type="EMBL" id="BMAU01021392">
    <property type="protein sequence ID" value="GFY30268.1"/>
    <property type="molecule type" value="Genomic_DNA"/>
</dbReference>
<comment type="caution">
    <text evidence="2">The sequence shown here is derived from an EMBL/GenBank/DDBJ whole genome shotgun (WGS) entry which is preliminary data.</text>
</comment>
<name>A0A8X6W8K1_TRICX</name>
<dbReference type="Proteomes" id="UP000887159">
    <property type="component" value="Unassembled WGS sequence"/>
</dbReference>
<protein>
    <submittedName>
        <fullName evidence="2">Uncharacterized protein</fullName>
    </submittedName>
</protein>
<feature type="compositionally biased region" description="Basic and acidic residues" evidence="1">
    <location>
        <begin position="82"/>
        <end position="93"/>
    </location>
</feature>
<accession>A0A8X6W8K1</accession>
<keyword evidence="3" id="KW-1185">Reference proteome</keyword>
<feature type="region of interest" description="Disordered" evidence="1">
    <location>
        <begin position="81"/>
        <end position="119"/>
    </location>
</feature>
<evidence type="ECO:0000256" key="1">
    <source>
        <dbReference type="SAM" id="MobiDB-lite"/>
    </source>
</evidence>
<dbReference type="AlphaFoldDB" id="A0A8X6W8K1"/>
<organism evidence="2 3">
    <name type="scientific">Trichonephila clavipes</name>
    <name type="common">Golden silk orbweaver</name>
    <name type="synonym">Nephila clavipes</name>
    <dbReference type="NCBI Taxonomy" id="2585209"/>
    <lineage>
        <taxon>Eukaryota</taxon>
        <taxon>Metazoa</taxon>
        <taxon>Ecdysozoa</taxon>
        <taxon>Arthropoda</taxon>
        <taxon>Chelicerata</taxon>
        <taxon>Arachnida</taxon>
        <taxon>Araneae</taxon>
        <taxon>Araneomorphae</taxon>
        <taxon>Entelegynae</taxon>
        <taxon>Araneoidea</taxon>
        <taxon>Nephilidae</taxon>
        <taxon>Trichonephila</taxon>
    </lineage>
</organism>
<evidence type="ECO:0000313" key="2">
    <source>
        <dbReference type="EMBL" id="GFY30268.1"/>
    </source>
</evidence>
<proteinExistence type="predicted"/>
<evidence type="ECO:0000313" key="3">
    <source>
        <dbReference type="Proteomes" id="UP000887159"/>
    </source>
</evidence>
<reference evidence="2" key="1">
    <citation type="submission" date="2020-08" db="EMBL/GenBank/DDBJ databases">
        <title>Multicomponent nature underlies the extraordinary mechanical properties of spider dragline silk.</title>
        <authorList>
            <person name="Kono N."/>
            <person name="Nakamura H."/>
            <person name="Mori M."/>
            <person name="Yoshida Y."/>
            <person name="Ohtoshi R."/>
            <person name="Malay A.D."/>
            <person name="Moran D.A.P."/>
            <person name="Tomita M."/>
            <person name="Numata K."/>
            <person name="Arakawa K."/>
        </authorList>
    </citation>
    <scope>NUCLEOTIDE SEQUENCE</scope>
</reference>
<gene>
    <name evidence="2" type="primary">NCL1_47148</name>
    <name evidence="2" type="ORF">TNCV_4065191</name>
</gene>